<dbReference type="Proteomes" id="UP000198571">
    <property type="component" value="Unassembled WGS sequence"/>
</dbReference>
<evidence type="ECO:0000313" key="11">
    <source>
        <dbReference type="Proteomes" id="UP000198571"/>
    </source>
</evidence>
<keyword evidence="11" id="KW-1185">Reference proteome</keyword>
<dbReference type="InterPro" id="IPR002876">
    <property type="entry name" value="Transcrip_reg_TACO1-like"/>
</dbReference>
<keyword evidence="3 6" id="KW-0805">Transcription regulation</keyword>
<dbReference type="PANTHER" id="PTHR12532">
    <property type="entry name" value="TRANSLATIONAL ACTIVATOR OF CYTOCHROME C OXIDASE 1"/>
    <property type="match status" value="1"/>
</dbReference>
<dbReference type="HAMAP" id="MF_00693">
    <property type="entry name" value="Transcrip_reg_TACO1"/>
    <property type="match status" value="1"/>
</dbReference>
<evidence type="ECO:0000313" key="10">
    <source>
        <dbReference type="EMBL" id="SER73310.1"/>
    </source>
</evidence>
<accession>A0A1H9RKM7</accession>
<protein>
    <recommendedName>
        <fullName evidence="6">Probable transcriptional regulatory protein SAMN05518684_103212</fullName>
    </recommendedName>
</protein>
<dbReference type="STRING" id="1601833.SAMN05518684_103212"/>
<keyword evidence="5 6" id="KW-0804">Transcription</keyword>
<dbReference type="RefSeq" id="WP_093048084.1">
    <property type="nucleotide sequence ID" value="NZ_FOGT01000003.1"/>
</dbReference>
<evidence type="ECO:0000259" key="9">
    <source>
        <dbReference type="Pfam" id="PF20772"/>
    </source>
</evidence>
<evidence type="ECO:0000256" key="3">
    <source>
        <dbReference type="ARBA" id="ARBA00023015"/>
    </source>
</evidence>
<dbReference type="PANTHER" id="PTHR12532:SF6">
    <property type="entry name" value="TRANSCRIPTIONAL REGULATORY PROTEIN YEBC-RELATED"/>
    <property type="match status" value="1"/>
</dbReference>
<dbReference type="Pfam" id="PF20772">
    <property type="entry name" value="TACO1_YebC_N"/>
    <property type="match status" value="1"/>
</dbReference>
<dbReference type="InterPro" id="IPR026564">
    <property type="entry name" value="Transcrip_reg_TACO1-like_dom3"/>
</dbReference>
<evidence type="ECO:0000259" key="8">
    <source>
        <dbReference type="Pfam" id="PF01709"/>
    </source>
</evidence>
<dbReference type="NCBIfam" id="NF001030">
    <property type="entry name" value="PRK00110.1"/>
    <property type="match status" value="1"/>
</dbReference>
<proteinExistence type="inferred from homology"/>
<dbReference type="NCBIfam" id="TIGR01033">
    <property type="entry name" value="YebC/PmpR family DNA-binding transcriptional regulator"/>
    <property type="match status" value="1"/>
</dbReference>
<dbReference type="Gene3D" id="1.10.10.200">
    <property type="match status" value="1"/>
</dbReference>
<evidence type="ECO:0000256" key="6">
    <source>
        <dbReference type="HAMAP-Rule" id="MF_00693"/>
    </source>
</evidence>
<dbReference type="SUPFAM" id="SSF75625">
    <property type="entry name" value="YebC-like"/>
    <property type="match status" value="1"/>
</dbReference>
<dbReference type="InterPro" id="IPR048300">
    <property type="entry name" value="TACO1_YebC-like_2nd/3rd_dom"/>
</dbReference>
<evidence type="ECO:0000256" key="2">
    <source>
        <dbReference type="ARBA" id="ARBA00022490"/>
    </source>
</evidence>
<dbReference type="OrthoDB" id="9781053at2"/>
<organism evidence="10 11">
    <name type="scientific">Salipaludibacillus aurantiacus</name>
    <dbReference type="NCBI Taxonomy" id="1601833"/>
    <lineage>
        <taxon>Bacteria</taxon>
        <taxon>Bacillati</taxon>
        <taxon>Bacillota</taxon>
        <taxon>Bacilli</taxon>
        <taxon>Bacillales</taxon>
        <taxon>Bacillaceae</taxon>
    </lineage>
</organism>
<evidence type="ECO:0000256" key="4">
    <source>
        <dbReference type="ARBA" id="ARBA00023125"/>
    </source>
</evidence>
<dbReference type="Pfam" id="PF01709">
    <property type="entry name" value="Transcrip_reg"/>
    <property type="match status" value="1"/>
</dbReference>
<comment type="subcellular location">
    <subcellularLocation>
        <location evidence="6">Cytoplasm</location>
    </subcellularLocation>
</comment>
<sequence>MAGHSKWSNIKHRKGRQDAKKGKIFTKLSKEIFQAVRQGGDEPGTNHNLRLAIDKAKQANMPNDNIDRTINKALGNVEGVVYEEITYEGYAPHGVAVYVQALTDNKNRTAAEVRLAFNKNNGNLGESGCVGFMFQRKGVLLFEKNESLDEEAFMLEAIDAGAEDVLFLEEAFEVYTAPEELQQVRKALTDTLETDPSVSEVSMIPDTYTPVSETQAEEVLQLIEALEDNDDVQNVYHNLELKD</sequence>
<dbReference type="InterPro" id="IPR017856">
    <property type="entry name" value="Integrase-like_N"/>
</dbReference>
<dbReference type="GO" id="GO:0003677">
    <property type="term" value="F:DNA binding"/>
    <property type="evidence" value="ECO:0007669"/>
    <property type="project" value="UniProtKB-UniRule"/>
</dbReference>
<feature type="domain" description="TACO1/YebC-like second and third" evidence="8">
    <location>
        <begin position="82"/>
        <end position="239"/>
    </location>
</feature>
<evidence type="ECO:0000256" key="1">
    <source>
        <dbReference type="ARBA" id="ARBA00008724"/>
    </source>
</evidence>
<name>A0A1H9RKM7_9BACI</name>
<dbReference type="InterPro" id="IPR049083">
    <property type="entry name" value="TACO1_YebC_N"/>
</dbReference>
<comment type="similarity">
    <text evidence="1 6">Belongs to the TACO1 family.</text>
</comment>
<dbReference type="NCBIfam" id="NF009044">
    <property type="entry name" value="PRK12378.1"/>
    <property type="match status" value="1"/>
</dbReference>
<dbReference type="AlphaFoldDB" id="A0A1H9RKM7"/>
<keyword evidence="2 6" id="KW-0963">Cytoplasm</keyword>
<dbReference type="Gene3D" id="3.30.70.980">
    <property type="match status" value="2"/>
</dbReference>
<dbReference type="GO" id="GO:0006355">
    <property type="term" value="P:regulation of DNA-templated transcription"/>
    <property type="evidence" value="ECO:0007669"/>
    <property type="project" value="UniProtKB-UniRule"/>
</dbReference>
<dbReference type="EMBL" id="FOGT01000003">
    <property type="protein sequence ID" value="SER73310.1"/>
    <property type="molecule type" value="Genomic_DNA"/>
</dbReference>
<feature type="domain" description="TACO1/YebC-like N-terminal" evidence="9">
    <location>
        <begin position="5"/>
        <end position="75"/>
    </location>
</feature>
<keyword evidence="4 6" id="KW-0238">DNA-binding</keyword>
<reference evidence="11" key="1">
    <citation type="submission" date="2016-10" db="EMBL/GenBank/DDBJ databases">
        <authorList>
            <person name="Varghese N."/>
            <person name="Submissions S."/>
        </authorList>
    </citation>
    <scope>NUCLEOTIDE SEQUENCE [LARGE SCALE GENOMIC DNA]</scope>
    <source>
        <strain evidence="11">S9</strain>
    </source>
</reference>
<feature type="region of interest" description="Disordered" evidence="7">
    <location>
        <begin position="1"/>
        <end position="21"/>
    </location>
</feature>
<evidence type="ECO:0000256" key="7">
    <source>
        <dbReference type="SAM" id="MobiDB-lite"/>
    </source>
</evidence>
<dbReference type="InterPro" id="IPR029072">
    <property type="entry name" value="YebC-like"/>
</dbReference>
<dbReference type="FunFam" id="1.10.10.200:FF:000002">
    <property type="entry name" value="Probable transcriptional regulatory protein CLM62_37755"/>
    <property type="match status" value="1"/>
</dbReference>
<evidence type="ECO:0000256" key="5">
    <source>
        <dbReference type="ARBA" id="ARBA00023163"/>
    </source>
</evidence>
<dbReference type="GO" id="GO:0005829">
    <property type="term" value="C:cytosol"/>
    <property type="evidence" value="ECO:0007669"/>
    <property type="project" value="TreeGrafter"/>
</dbReference>
<gene>
    <name evidence="10" type="ORF">SAMN05518684_103212</name>
</gene>